<keyword evidence="3" id="KW-1185">Reference proteome</keyword>
<feature type="transmembrane region" description="Helical" evidence="1">
    <location>
        <begin position="5"/>
        <end position="24"/>
    </location>
</feature>
<dbReference type="OrthoDB" id="916975at2"/>
<dbReference type="GO" id="GO:0016788">
    <property type="term" value="F:hydrolase activity, acting on ester bonds"/>
    <property type="evidence" value="ECO:0007669"/>
    <property type="project" value="InterPro"/>
</dbReference>
<organism evidence="2 3">
    <name type="scientific">Spirosoma telluris</name>
    <dbReference type="NCBI Taxonomy" id="2183553"/>
    <lineage>
        <taxon>Bacteria</taxon>
        <taxon>Pseudomonadati</taxon>
        <taxon>Bacteroidota</taxon>
        <taxon>Cytophagia</taxon>
        <taxon>Cytophagales</taxon>
        <taxon>Cytophagaceae</taxon>
        <taxon>Spirosoma</taxon>
    </lineage>
</organism>
<dbReference type="CDD" id="cd00229">
    <property type="entry name" value="SGNH_hydrolase"/>
    <property type="match status" value="1"/>
</dbReference>
<gene>
    <name evidence="2" type="ORF">HMF3257_31550</name>
</gene>
<keyword evidence="1" id="KW-0472">Membrane</keyword>
<evidence type="ECO:0000313" key="3">
    <source>
        <dbReference type="Proteomes" id="UP000249016"/>
    </source>
</evidence>
<keyword evidence="1" id="KW-1133">Transmembrane helix</keyword>
<dbReference type="RefSeq" id="WP_111348347.1">
    <property type="nucleotide sequence ID" value="NZ_QLII01000001.1"/>
</dbReference>
<dbReference type="Pfam" id="PF00657">
    <property type="entry name" value="Lipase_GDSL"/>
    <property type="match status" value="1"/>
</dbReference>
<dbReference type="SUPFAM" id="SSF52266">
    <property type="entry name" value="SGNH hydrolase"/>
    <property type="match status" value="1"/>
</dbReference>
<sequence length="389" mass="43722">MGSKLVSSAVRLLLLGFIAFLFYYGDRLHVGFDYPHKGLFDNVYVRLAKGCILVLIVIELLRCYYYGVVKNPKPPKLLGNIATLIVPIVGLLVTIEIVFMCISQSQEGGLTLASHIWFERYWPPMVGDYRDTPKVDTVGKKNVFVLGDSFTSGHGLKSADERYGNILAEKLGTKEYVTYNLGISGSDTRDEYARLVKFGKKPDVLILQYFPNDIEKVARDHGLVPAGFEPYSDLPRAVQSLFIKSYLLNYLYWQFPHGNFAPFDTYARTAYGTPAIINDHLSDLNKFITYAQENNCRFYVVMFPFSHNIEKTAVYVKPVVDFFQRNNVPILNVGTLMGDIAPNDRVVGRNDGHASALVNQRVGDALFRLMQSNPGTSQMPSANKQLNAN</sequence>
<keyword evidence="1" id="KW-0812">Transmembrane</keyword>
<comment type="caution">
    <text evidence="2">The sequence shown here is derived from an EMBL/GenBank/DDBJ whole genome shotgun (WGS) entry which is preliminary data.</text>
</comment>
<proteinExistence type="predicted"/>
<name>A0A327NQK0_9BACT</name>
<feature type="transmembrane region" description="Helical" evidence="1">
    <location>
        <begin position="44"/>
        <end position="65"/>
    </location>
</feature>
<dbReference type="AlphaFoldDB" id="A0A327NQK0"/>
<dbReference type="Proteomes" id="UP000249016">
    <property type="component" value="Unassembled WGS sequence"/>
</dbReference>
<evidence type="ECO:0000313" key="2">
    <source>
        <dbReference type="EMBL" id="RAI77562.1"/>
    </source>
</evidence>
<reference evidence="2 3" key="1">
    <citation type="submission" date="2018-06" db="EMBL/GenBank/DDBJ databases">
        <title>Spirosoma sp. HMF3257 Genome sequencing and assembly.</title>
        <authorList>
            <person name="Kang H."/>
            <person name="Cha I."/>
            <person name="Kim H."/>
            <person name="Kang J."/>
            <person name="Joh K."/>
        </authorList>
    </citation>
    <scope>NUCLEOTIDE SEQUENCE [LARGE SCALE GENOMIC DNA]</scope>
    <source>
        <strain evidence="2 3">HMF3257</strain>
    </source>
</reference>
<protein>
    <submittedName>
        <fullName evidence="2">SGNH/GDSL hydrolase family protein</fullName>
    </submittedName>
</protein>
<dbReference type="InterPro" id="IPR036514">
    <property type="entry name" value="SGNH_hydro_sf"/>
</dbReference>
<feature type="transmembrane region" description="Helical" evidence="1">
    <location>
        <begin position="77"/>
        <end position="100"/>
    </location>
</feature>
<keyword evidence="2" id="KW-0378">Hydrolase</keyword>
<dbReference type="Gene3D" id="3.40.50.1110">
    <property type="entry name" value="SGNH hydrolase"/>
    <property type="match status" value="1"/>
</dbReference>
<accession>A0A327NQK0</accession>
<evidence type="ECO:0000256" key="1">
    <source>
        <dbReference type="SAM" id="Phobius"/>
    </source>
</evidence>
<dbReference type="EMBL" id="QLII01000001">
    <property type="protein sequence ID" value="RAI77562.1"/>
    <property type="molecule type" value="Genomic_DNA"/>
</dbReference>
<dbReference type="InterPro" id="IPR001087">
    <property type="entry name" value="GDSL"/>
</dbReference>